<dbReference type="GO" id="GO:0006289">
    <property type="term" value="P:nucleotide-excision repair"/>
    <property type="evidence" value="ECO:0007669"/>
    <property type="project" value="InterPro"/>
</dbReference>
<feature type="compositionally biased region" description="Low complexity" evidence="6">
    <location>
        <begin position="1040"/>
        <end position="1054"/>
    </location>
</feature>
<proteinExistence type="inferred from homology"/>
<dbReference type="GO" id="GO:0005737">
    <property type="term" value="C:cytoplasm"/>
    <property type="evidence" value="ECO:0007669"/>
    <property type="project" value="TreeGrafter"/>
</dbReference>
<dbReference type="SMART" id="SM01030">
    <property type="entry name" value="BHD_1"/>
    <property type="match status" value="1"/>
</dbReference>
<feature type="domain" description="Rad4 beta-hairpin" evidence="8">
    <location>
        <begin position="571"/>
        <end position="647"/>
    </location>
</feature>
<dbReference type="GO" id="GO:0003697">
    <property type="term" value="F:single-stranded DNA binding"/>
    <property type="evidence" value="ECO:0007669"/>
    <property type="project" value="TreeGrafter"/>
</dbReference>
<feature type="compositionally biased region" description="Acidic residues" evidence="6">
    <location>
        <begin position="269"/>
        <end position="279"/>
    </location>
</feature>
<evidence type="ECO:0000259" key="9">
    <source>
        <dbReference type="SMART" id="SM01032"/>
    </source>
</evidence>
<dbReference type="EMBL" id="LUEZ02000096">
    <property type="protein sequence ID" value="RDB14699.1"/>
    <property type="molecule type" value="Genomic_DNA"/>
</dbReference>
<evidence type="ECO:0000256" key="2">
    <source>
        <dbReference type="ARBA" id="ARBA00009525"/>
    </source>
</evidence>
<protein>
    <submittedName>
        <fullName evidence="10">DNA repair protein rhp41</fullName>
    </submittedName>
</protein>
<dbReference type="InterPro" id="IPR036985">
    <property type="entry name" value="Transglutaminase-like_sf"/>
</dbReference>
<dbReference type="InterPro" id="IPR018326">
    <property type="entry name" value="Rad4_beta-hairpin_dom1"/>
</dbReference>
<feature type="region of interest" description="Disordered" evidence="6">
    <location>
        <begin position="237"/>
        <end position="366"/>
    </location>
</feature>
<feature type="compositionally biased region" description="Acidic residues" evidence="6">
    <location>
        <begin position="913"/>
        <end position="922"/>
    </location>
</feature>
<dbReference type="GO" id="GO:0003684">
    <property type="term" value="F:damaged DNA binding"/>
    <property type="evidence" value="ECO:0007669"/>
    <property type="project" value="InterPro"/>
</dbReference>
<dbReference type="Pfam" id="PF10404">
    <property type="entry name" value="BHD_2"/>
    <property type="match status" value="1"/>
</dbReference>
<evidence type="ECO:0000313" key="11">
    <source>
        <dbReference type="Proteomes" id="UP000076154"/>
    </source>
</evidence>
<dbReference type="InterPro" id="IPR018325">
    <property type="entry name" value="Rad4/PNGase_transGLS-fold"/>
</dbReference>
<dbReference type="FunFam" id="3.30.70.2460:FF:000001">
    <property type="entry name" value="DNA repair protein Rad4 family"/>
    <property type="match status" value="1"/>
</dbReference>
<dbReference type="InterPro" id="IPR018328">
    <property type="entry name" value="Rad4_beta-hairpin_dom3"/>
</dbReference>
<dbReference type="AlphaFoldDB" id="A0A369IY46"/>
<reference evidence="10" key="1">
    <citation type="submission" date="2018-04" db="EMBL/GenBank/DDBJ databases">
        <title>Whole genome sequencing of Hypsizygus marmoreus.</title>
        <authorList>
            <person name="Choi I.-G."/>
            <person name="Min B."/>
            <person name="Kim J.-G."/>
            <person name="Kim S."/>
            <person name="Oh Y.-L."/>
            <person name="Kong W.-S."/>
            <person name="Park H."/>
            <person name="Jeong J."/>
            <person name="Song E.-S."/>
        </authorList>
    </citation>
    <scope>NUCLEOTIDE SEQUENCE [LARGE SCALE GENOMIC DNA]</scope>
    <source>
        <strain evidence="10">51987-8</strain>
    </source>
</reference>
<organism evidence="10 11">
    <name type="scientific">Hypsizygus marmoreus</name>
    <name type="common">White beech mushroom</name>
    <name type="synonym">Agaricus marmoreus</name>
    <dbReference type="NCBI Taxonomy" id="39966"/>
    <lineage>
        <taxon>Eukaryota</taxon>
        <taxon>Fungi</taxon>
        <taxon>Dikarya</taxon>
        <taxon>Basidiomycota</taxon>
        <taxon>Agaricomycotina</taxon>
        <taxon>Agaricomycetes</taxon>
        <taxon>Agaricomycetidae</taxon>
        <taxon>Agaricales</taxon>
        <taxon>Tricholomatineae</taxon>
        <taxon>Lyophyllaceae</taxon>
        <taxon>Hypsizygus</taxon>
    </lineage>
</organism>
<feature type="compositionally biased region" description="Acidic residues" evidence="6">
    <location>
        <begin position="1010"/>
        <end position="1025"/>
    </location>
</feature>
<feature type="domain" description="Rad4 beta-hairpin" evidence="9">
    <location>
        <begin position="654"/>
        <end position="728"/>
    </location>
</feature>
<accession>A0A369IY46</accession>
<dbReference type="Pfam" id="PF10403">
    <property type="entry name" value="BHD_1"/>
    <property type="match status" value="1"/>
</dbReference>
<evidence type="ECO:0000256" key="5">
    <source>
        <dbReference type="ARBA" id="ARBA00023242"/>
    </source>
</evidence>
<dbReference type="SUPFAM" id="SSF54001">
    <property type="entry name" value="Cysteine proteinases"/>
    <property type="match status" value="1"/>
</dbReference>
<feature type="compositionally biased region" description="Basic residues" evidence="6">
    <location>
        <begin position="245"/>
        <end position="256"/>
    </location>
</feature>
<dbReference type="Proteomes" id="UP000076154">
    <property type="component" value="Unassembled WGS sequence"/>
</dbReference>
<dbReference type="Gene3D" id="2.20.20.110">
    <property type="entry name" value="Rad4, beta-hairpin domain BHD1"/>
    <property type="match status" value="1"/>
</dbReference>
<dbReference type="Pfam" id="PF10405">
    <property type="entry name" value="BHD_3"/>
    <property type="match status" value="1"/>
</dbReference>
<feature type="compositionally biased region" description="Basic and acidic residues" evidence="6">
    <location>
        <begin position="307"/>
        <end position="328"/>
    </location>
</feature>
<dbReference type="OrthoDB" id="300780at2759"/>
<comment type="subcellular location">
    <subcellularLocation>
        <location evidence="1">Nucleus</location>
    </subcellularLocation>
</comment>
<dbReference type="PANTHER" id="PTHR12135:SF0">
    <property type="entry name" value="DNA REPAIR PROTEIN COMPLEMENTING XP-C CELLS"/>
    <property type="match status" value="1"/>
</dbReference>
<comment type="similarity">
    <text evidence="2">Belongs to the XPC family.</text>
</comment>
<evidence type="ECO:0000256" key="1">
    <source>
        <dbReference type="ARBA" id="ARBA00004123"/>
    </source>
</evidence>
<dbReference type="InterPro" id="IPR038765">
    <property type="entry name" value="Papain-like_cys_pep_sf"/>
</dbReference>
<dbReference type="InterPro" id="IPR004583">
    <property type="entry name" value="DNA_repair_Rad4"/>
</dbReference>
<dbReference type="GO" id="GO:0006298">
    <property type="term" value="P:mismatch repair"/>
    <property type="evidence" value="ECO:0007669"/>
    <property type="project" value="TreeGrafter"/>
</dbReference>
<sequence>MPSSVENDLLNQQDSEDEYDWEEIDVPKQQDLEITIQTTASRPKKDAANKKQGISHAERLVRIDCHKIHTVSLLVNAWTRNKWINDPLLHARLLSLTPISLQNAFGMIHKSRVPDQNQRGRLFEAAITQLAEWWSSFFEVTYEGHIRNRTYESVQTKLAKLGLSSQGADAVLGLEDIQDIFGENGEVIRSEKSLMKHVLMQSGSRDTSAQLFTALCRGLGIPARLVVSLQSVPWQANAGKPRPTYVRKPKGIKSKGKMKEVQSVSGERNEDDEGMEEVEIPGTPTASVSEPDAKGKGKAKVFLGDGQRLDGRPVPEKSEKAKGKEKAKPVITLRKAKSKGNVLGNSSGPSSGRSSPQPSPDPKTMPPVFWTEVFSRPDARWLPVDPVRCIVNKRKVFDPTPTAAAPAAPPGSRLFPHPYAAAPVTPKRSFADTNRENRMVYVLAFEEDGYARDVTRRYAKEFGARVAKVQGGSSTIGGGGKAREQWWQRVVGGVSRPYRLHRDDVEDEELEAAQMMEGMPTTIAGFKDHPLYVLSRHLKQTQVINPPPPDTPELGKFRGEPVYPRSSVVSLKTAENWMRSEGRTVKEGCQPLKMVKLRAGTIGKMRELEVLRDELREAGAGGGEGSANGEMMQGLYARSQTEMYKPDPVIDGKIPKNNFGNIDLYVPSMLPQGAVHIPFKGVAKIARKLGFDFAEAVTGFEFKKRRAFPVIEGVVVAKENEAPLLEAYWEAEQDAEEKARVKREERVLKQWTRLIQGLRIRQRLQEQYATKTDGEPEQNLEHPAVEEGMEVTVATPSHDTGGGFLAGADEVVEPFHLPKYKYQPPMASFAPAAGTSGPSVHDVSMAPGQDKDFEVTPVAYDLHTMDVDSEDDLEEVPITTGTGTPSTTATAPKTMRELAEDAAKFKRGGDGGSDSDDVDIDTEGMYHPPADGRKADNAGAVKIKISPRPRRVLVKAPEASSATPFGTSTPSAVGTAAKRKRSSGTSTFRRISARTKSTSKSNSRRRGKDDDQDDDEDDASAEDDLSPPSPKKRVTSAVGTSGTATPSPAPSTRTLRPRASKTPAQLREAVQQEEAYRRATAQ</sequence>
<keyword evidence="5" id="KW-0539">Nucleus</keyword>
<evidence type="ECO:0000256" key="6">
    <source>
        <dbReference type="SAM" id="MobiDB-lite"/>
    </source>
</evidence>
<name>A0A369IY46_HYPMA</name>
<evidence type="ECO:0000313" key="10">
    <source>
        <dbReference type="EMBL" id="RDB14699.1"/>
    </source>
</evidence>
<dbReference type="GO" id="GO:0071942">
    <property type="term" value="C:XPC complex"/>
    <property type="evidence" value="ECO:0007669"/>
    <property type="project" value="TreeGrafter"/>
</dbReference>
<dbReference type="FunCoup" id="A0A369IY46">
    <property type="interactions" value="82"/>
</dbReference>
<gene>
    <name evidence="10" type="primary">rhp41</name>
    <name evidence="10" type="ORF">Hypma_016354</name>
</gene>
<dbReference type="Gene3D" id="3.90.260.10">
    <property type="entry name" value="Transglutaminase-like"/>
    <property type="match status" value="1"/>
</dbReference>
<feature type="domain" description="Rad4 beta-hairpin" evidence="7">
    <location>
        <begin position="515"/>
        <end position="569"/>
    </location>
</feature>
<dbReference type="InterPro" id="IPR018327">
    <property type="entry name" value="BHD_2"/>
</dbReference>
<evidence type="ECO:0000259" key="8">
    <source>
        <dbReference type="SMART" id="SM01031"/>
    </source>
</evidence>
<dbReference type="SMART" id="SM01032">
    <property type="entry name" value="BHD_3"/>
    <property type="match status" value="1"/>
</dbReference>
<evidence type="ECO:0000259" key="7">
    <source>
        <dbReference type="SMART" id="SM01030"/>
    </source>
</evidence>
<keyword evidence="11" id="KW-1185">Reference proteome</keyword>
<feature type="compositionally biased region" description="Low complexity" evidence="6">
    <location>
        <begin position="344"/>
        <end position="356"/>
    </location>
</feature>
<dbReference type="SMART" id="SM01031">
    <property type="entry name" value="BHD_2"/>
    <property type="match status" value="1"/>
</dbReference>
<evidence type="ECO:0000256" key="3">
    <source>
        <dbReference type="ARBA" id="ARBA00022763"/>
    </source>
</evidence>
<feature type="region of interest" description="Disordered" evidence="6">
    <location>
        <begin position="903"/>
        <end position="1082"/>
    </location>
</feature>
<dbReference type="Gene3D" id="3.30.70.2460">
    <property type="entry name" value="Rad4, beta-hairpin domain BHD3"/>
    <property type="match status" value="1"/>
</dbReference>
<keyword evidence="4" id="KW-0234">DNA repair</keyword>
<dbReference type="PANTHER" id="PTHR12135">
    <property type="entry name" value="DNA REPAIR PROTEIN XP-C / RAD4"/>
    <property type="match status" value="1"/>
</dbReference>
<dbReference type="InParanoid" id="A0A369IY46"/>
<feature type="compositionally biased region" description="Polar residues" evidence="6">
    <location>
        <begin position="960"/>
        <end position="972"/>
    </location>
</feature>
<evidence type="ECO:0000256" key="4">
    <source>
        <dbReference type="ARBA" id="ARBA00023204"/>
    </source>
</evidence>
<dbReference type="STRING" id="39966.A0A369IY46"/>
<keyword evidence="3" id="KW-0227">DNA damage</keyword>
<dbReference type="InterPro" id="IPR042488">
    <property type="entry name" value="Rad4_BHD3_sf"/>
</dbReference>
<comment type="caution">
    <text evidence="10">The sequence shown here is derived from an EMBL/GenBank/DDBJ whole genome shotgun (WGS) entry which is preliminary data.</text>
</comment>
<dbReference type="GO" id="GO:0000111">
    <property type="term" value="C:nucleotide-excision repair factor 2 complex"/>
    <property type="evidence" value="ECO:0007669"/>
    <property type="project" value="TreeGrafter"/>
</dbReference>
<dbReference type="Pfam" id="PF03835">
    <property type="entry name" value="Rad4"/>
    <property type="match status" value="1"/>
</dbReference>